<dbReference type="EMBL" id="BFEA01000468">
    <property type="protein sequence ID" value="GBG84222.1"/>
    <property type="molecule type" value="Genomic_DNA"/>
</dbReference>
<dbReference type="AlphaFoldDB" id="A0A388LPU4"/>
<dbReference type="Pfam" id="PF01189">
    <property type="entry name" value="Methyltr_RsmB-F"/>
    <property type="match status" value="2"/>
</dbReference>
<sequence length="947" mass="103817">MKPRGGPETEEAGSRQVELPGAFSVFLESNELNPLLYSTKQAPPRCIRFNPRRVDLELQSVESELGAQLDPVSWLPGFYSFPHDVKIAQSAAYKTGGIYGIDAASGAAVMALDPQPGDHVLDLCAAPGGKLCMISDLLRGRGSVTGVDISRMRLAACRTMLRKYGCGENVRLFVADGTLFSARPPPSLNGALSQPDHWTRALEESGGGNASLPNVCGKLGDCDRPIGIVESALQSSVQHHPGNHPEEPETTGHHPGNHSGNHPRNHPRNHPGNVETTENPSGNHPGNLRGNLGTTGNNPGNLEPTGNHPRNDFGNLETTENPCGNHPGNLPGNLGPGNLDTVGNHPENRPGNLETTSGNHAGSHSRDAEREHKAEEEQNSYGLEIFESADWQKDDMHAISCTNKFFEDCDHQQKVPLSDSESVGQGGMETNSRGGGSRGVNDDDDDDDDKHMPFRAGFDGVNITSLMSDKYRLQEVKDCTSSSPMGPAGSHSLSLGSCQERERGGGRQQEQSQKGGGDSHQLATSRREANRSDSVQHGEMEEKKQWEEEKKREKEKKGGEEEEEQKGGEEQEKGEEEEEEGKESPGEEAKESPEEEGGEGCAVDGMQDSFFLGRSCQEGQRGGANRREGVRRRMHQQKEDTGEAHEQDAENGQTCQQEGDGGGICQQKGERPGTHQLGRRRGPDDCVPAMTRRHSPIAVSEKCEVHLEADPVLGAWRQQFAGVSSKERRTRTRNRTRNRNRSKKIGGGILDEGSAEAWKSATSFECLFCGKGLYSGPALQSRREQLLRTTDLDDDDGRGENVYDKVLVDAECTHDGSVKHILKYDKWGWDTLEHRFLDVTRMANLRELQCRLLDNGFRLMKPTGTLIYSTCSLTRAQNEDIVSWLLETRPDAELQPIACAKEWPHRSGMLEHTVRFDPLTSNTSGLFVAKITKKAASAQIVERSTRR</sequence>
<feature type="active site" description="Nucleophile" evidence="5">
    <location>
        <position position="871"/>
    </location>
</feature>
<dbReference type="Gene3D" id="3.40.50.150">
    <property type="entry name" value="Vaccinia Virus protein VP39"/>
    <property type="match status" value="2"/>
</dbReference>
<feature type="compositionally biased region" description="Low complexity" evidence="6">
    <location>
        <begin position="321"/>
        <end position="339"/>
    </location>
</feature>
<evidence type="ECO:0000256" key="5">
    <source>
        <dbReference type="PROSITE-ProRule" id="PRU01023"/>
    </source>
</evidence>
<evidence type="ECO:0000256" key="6">
    <source>
        <dbReference type="SAM" id="MobiDB-lite"/>
    </source>
</evidence>
<evidence type="ECO:0000259" key="7">
    <source>
        <dbReference type="PROSITE" id="PS51686"/>
    </source>
</evidence>
<evidence type="ECO:0000256" key="2">
    <source>
        <dbReference type="ARBA" id="ARBA00022679"/>
    </source>
</evidence>
<dbReference type="GO" id="GO:0001510">
    <property type="term" value="P:RNA methylation"/>
    <property type="evidence" value="ECO:0007669"/>
    <property type="project" value="InterPro"/>
</dbReference>
<evidence type="ECO:0000313" key="9">
    <source>
        <dbReference type="Proteomes" id="UP000265515"/>
    </source>
</evidence>
<feature type="domain" description="SAM-dependent MTase RsmB/NOP-type" evidence="7">
    <location>
        <begin position="35"/>
        <end position="178"/>
    </location>
</feature>
<dbReference type="SUPFAM" id="SSF53335">
    <property type="entry name" value="S-adenosyl-L-methionine-dependent methyltransferases"/>
    <property type="match status" value="2"/>
</dbReference>
<evidence type="ECO:0000256" key="1">
    <source>
        <dbReference type="ARBA" id="ARBA00022603"/>
    </source>
</evidence>
<dbReference type="PROSITE" id="PS51686">
    <property type="entry name" value="SAM_MT_RSMB_NOP"/>
    <property type="match status" value="2"/>
</dbReference>
<dbReference type="PRINTS" id="PR02010">
    <property type="entry name" value="RCMT9"/>
</dbReference>
<dbReference type="OrthoDB" id="427002at2759"/>
<feature type="region of interest" description="Disordered" evidence="6">
    <location>
        <begin position="477"/>
        <end position="687"/>
    </location>
</feature>
<feature type="compositionally biased region" description="Basic and acidic residues" evidence="6">
    <location>
        <begin position="243"/>
        <end position="252"/>
    </location>
</feature>
<evidence type="ECO:0000256" key="3">
    <source>
        <dbReference type="ARBA" id="ARBA00022691"/>
    </source>
</evidence>
<dbReference type="InterPro" id="IPR029063">
    <property type="entry name" value="SAM-dependent_MTases_sf"/>
</dbReference>
<feature type="compositionally biased region" description="Basic and acidic residues" evidence="6">
    <location>
        <begin position="582"/>
        <end position="592"/>
    </location>
</feature>
<dbReference type="InterPro" id="IPR023269">
    <property type="entry name" value="RCMT_subfamily_9"/>
</dbReference>
<feature type="compositionally biased region" description="Polar residues" evidence="6">
    <location>
        <begin position="353"/>
        <end position="362"/>
    </location>
</feature>
<feature type="region of interest" description="Disordered" evidence="6">
    <location>
        <begin position="724"/>
        <end position="747"/>
    </location>
</feature>
<dbReference type="Gramene" id="GBG84222">
    <property type="protein sequence ID" value="GBG84222"/>
    <property type="gene ID" value="CBR_g38194"/>
</dbReference>
<reference evidence="8 9" key="1">
    <citation type="journal article" date="2018" name="Cell">
        <title>The Chara Genome: Secondary Complexity and Implications for Plant Terrestrialization.</title>
        <authorList>
            <person name="Nishiyama T."/>
            <person name="Sakayama H."/>
            <person name="Vries J.D."/>
            <person name="Buschmann H."/>
            <person name="Saint-Marcoux D."/>
            <person name="Ullrich K.K."/>
            <person name="Haas F.B."/>
            <person name="Vanderstraeten L."/>
            <person name="Becker D."/>
            <person name="Lang D."/>
            <person name="Vosolsobe S."/>
            <person name="Rombauts S."/>
            <person name="Wilhelmsson P.K.I."/>
            <person name="Janitza P."/>
            <person name="Kern R."/>
            <person name="Heyl A."/>
            <person name="Rumpler F."/>
            <person name="Villalobos L.I.A.C."/>
            <person name="Clay J.M."/>
            <person name="Skokan R."/>
            <person name="Toyoda A."/>
            <person name="Suzuki Y."/>
            <person name="Kagoshima H."/>
            <person name="Schijlen E."/>
            <person name="Tajeshwar N."/>
            <person name="Catarino B."/>
            <person name="Hetherington A.J."/>
            <person name="Saltykova A."/>
            <person name="Bonnot C."/>
            <person name="Breuninger H."/>
            <person name="Symeonidi A."/>
            <person name="Radhakrishnan G.V."/>
            <person name="Van Nieuwerburgh F."/>
            <person name="Deforce D."/>
            <person name="Chang C."/>
            <person name="Karol K.G."/>
            <person name="Hedrich R."/>
            <person name="Ulvskov P."/>
            <person name="Glockner G."/>
            <person name="Delwiche C.F."/>
            <person name="Petrasek J."/>
            <person name="Van de Peer Y."/>
            <person name="Friml J."/>
            <person name="Beilby M."/>
            <person name="Dolan L."/>
            <person name="Kohara Y."/>
            <person name="Sugano S."/>
            <person name="Fujiyama A."/>
            <person name="Delaux P.-M."/>
            <person name="Quint M."/>
            <person name="TheiBen G."/>
            <person name="Hagemann M."/>
            <person name="Harholt J."/>
            <person name="Dunand C."/>
            <person name="Zachgo S."/>
            <person name="Langdale J."/>
            <person name="Maumus F."/>
            <person name="Straeten D.V.D."/>
            <person name="Gould S.B."/>
            <person name="Rensing S.A."/>
        </authorList>
    </citation>
    <scope>NUCLEOTIDE SEQUENCE [LARGE SCALE GENOMIC DNA]</scope>
    <source>
        <strain evidence="8 9">S276</strain>
    </source>
</reference>
<feature type="binding site" evidence="5">
    <location>
        <position position="148"/>
    </location>
    <ligand>
        <name>S-adenosyl-L-methionine</name>
        <dbReference type="ChEBI" id="CHEBI:59789"/>
    </ligand>
</feature>
<feature type="binding site" evidence="5">
    <location>
        <position position="176"/>
    </location>
    <ligand>
        <name>S-adenosyl-L-methionine</name>
        <dbReference type="ChEBI" id="CHEBI:59789"/>
    </ligand>
</feature>
<feature type="compositionally biased region" description="Polar residues" evidence="6">
    <location>
        <begin position="419"/>
        <end position="432"/>
    </location>
</feature>
<feature type="domain" description="SAM-dependent MTase RsmB/NOP-type" evidence="7">
    <location>
        <begin position="803"/>
        <end position="934"/>
    </location>
</feature>
<keyword evidence="9" id="KW-1185">Reference proteome</keyword>
<organism evidence="8 9">
    <name type="scientific">Chara braunii</name>
    <name type="common">Braun's stonewort</name>
    <dbReference type="NCBI Taxonomy" id="69332"/>
    <lineage>
        <taxon>Eukaryota</taxon>
        <taxon>Viridiplantae</taxon>
        <taxon>Streptophyta</taxon>
        <taxon>Charophyceae</taxon>
        <taxon>Charales</taxon>
        <taxon>Characeae</taxon>
        <taxon>Chara</taxon>
    </lineage>
</organism>
<keyword evidence="1 5" id="KW-0489">Methyltransferase</keyword>
<dbReference type="CDD" id="cd02440">
    <property type="entry name" value="AdoMet_MTases"/>
    <property type="match status" value="1"/>
</dbReference>
<feature type="compositionally biased region" description="Basic and acidic residues" evidence="6">
    <location>
        <begin position="525"/>
        <end position="571"/>
    </location>
</feature>
<evidence type="ECO:0000256" key="4">
    <source>
        <dbReference type="ARBA" id="ARBA00022884"/>
    </source>
</evidence>
<dbReference type="GO" id="GO:0008173">
    <property type="term" value="F:RNA methyltransferase activity"/>
    <property type="evidence" value="ECO:0007669"/>
    <property type="project" value="InterPro"/>
</dbReference>
<protein>
    <recommendedName>
        <fullName evidence="7">SAM-dependent MTase RsmB/NOP-type domain-containing protein</fullName>
    </recommendedName>
</protein>
<dbReference type="PANTHER" id="PTHR22807:SF16">
    <property type="entry name" value="SAM-DEPENDENT MTASE RSMB_NOP-TYPE DOMAIN-CONTAINING PROTEIN"/>
    <property type="match status" value="1"/>
</dbReference>
<comment type="caution">
    <text evidence="5">Lacks conserved residue(s) required for the propagation of feature annotation.</text>
</comment>
<feature type="binding site" evidence="5">
    <location>
        <begin position="124"/>
        <end position="130"/>
    </location>
    <ligand>
        <name>S-adenosyl-L-methionine</name>
        <dbReference type="ChEBI" id="CHEBI:59789"/>
    </ligand>
</feature>
<dbReference type="InterPro" id="IPR001678">
    <property type="entry name" value="MeTrfase_RsmB-F_NOP2_dom"/>
</dbReference>
<dbReference type="PANTHER" id="PTHR22807">
    <property type="entry name" value="NOP2 YEAST -RELATED NOL1/NOP2/FMU SUN DOMAIN-CONTAINING"/>
    <property type="match status" value="1"/>
</dbReference>
<dbReference type="InterPro" id="IPR049560">
    <property type="entry name" value="MeTrfase_RsmB-F_NOP2_cat"/>
</dbReference>
<dbReference type="GO" id="GO:0003723">
    <property type="term" value="F:RNA binding"/>
    <property type="evidence" value="ECO:0007669"/>
    <property type="project" value="UniProtKB-UniRule"/>
</dbReference>
<accession>A0A388LPU4</accession>
<comment type="similarity">
    <text evidence="5">Belongs to the class I-like SAM-binding methyltransferase superfamily. RsmB/NOP family.</text>
</comment>
<feature type="compositionally biased region" description="Basic and acidic residues" evidence="6">
    <location>
        <begin position="364"/>
        <end position="376"/>
    </location>
</feature>
<comment type="caution">
    <text evidence="8">The sequence shown here is derived from an EMBL/GenBank/DDBJ whole genome shotgun (WGS) entry which is preliminary data.</text>
</comment>
<keyword evidence="3 5" id="KW-0949">S-adenosyl-L-methionine</keyword>
<feature type="compositionally biased region" description="Acidic residues" evidence="6">
    <location>
        <begin position="572"/>
        <end position="581"/>
    </location>
</feature>
<feature type="compositionally biased region" description="Low complexity" evidence="6">
    <location>
        <begin position="285"/>
        <end position="307"/>
    </location>
</feature>
<feature type="region of interest" description="Disordered" evidence="6">
    <location>
        <begin position="412"/>
        <end position="457"/>
    </location>
</feature>
<dbReference type="InterPro" id="IPR023267">
    <property type="entry name" value="RCMT"/>
</dbReference>
<evidence type="ECO:0000313" key="8">
    <source>
        <dbReference type="EMBL" id="GBG84222.1"/>
    </source>
</evidence>
<keyword evidence="2 5" id="KW-0808">Transferase</keyword>
<name>A0A388LPU4_CHABU</name>
<dbReference type="Proteomes" id="UP000265515">
    <property type="component" value="Unassembled WGS sequence"/>
</dbReference>
<feature type="compositionally biased region" description="Basic residues" evidence="6">
    <location>
        <begin position="728"/>
        <end position="744"/>
    </location>
</feature>
<feature type="compositionally biased region" description="Polar residues" evidence="6">
    <location>
        <begin position="274"/>
        <end position="284"/>
    </location>
</feature>
<proteinExistence type="inferred from homology"/>
<feature type="binding site" evidence="5">
    <location>
        <position position="809"/>
    </location>
    <ligand>
        <name>S-adenosyl-L-methionine</name>
        <dbReference type="ChEBI" id="CHEBI:59789"/>
    </ligand>
</feature>
<feature type="compositionally biased region" description="Basic and acidic residues" evidence="6">
    <location>
        <begin position="636"/>
        <end position="648"/>
    </location>
</feature>
<gene>
    <name evidence="8" type="ORF">CBR_g38194</name>
</gene>
<feature type="region of interest" description="Disordered" evidence="6">
    <location>
        <begin position="235"/>
        <end position="379"/>
    </location>
</feature>
<keyword evidence="4 5" id="KW-0694">RNA-binding</keyword>